<evidence type="ECO:0000313" key="1">
    <source>
        <dbReference type="EMBL" id="GBP01953.1"/>
    </source>
</evidence>
<name>A0A4C1SIF8_EUMVA</name>
<dbReference type="EMBL" id="BGZK01007034">
    <property type="protein sequence ID" value="GBP01953.1"/>
    <property type="molecule type" value="Genomic_DNA"/>
</dbReference>
<comment type="caution">
    <text evidence="1">The sequence shown here is derived from an EMBL/GenBank/DDBJ whole genome shotgun (WGS) entry which is preliminary data.</text>
</comment>
<dbReference type="AlphaFoldDB" id="A0A4C1SIF8"/>
<keyword evidence="2" id="KW-1185">Reference proteome</keyword>
<accession>A0A4C1SIF8</accession>
<dbReference type="Proteomes" id="UP000299102">
    <property type="component" value="Unassembled WGS sequence"/>
</dbReference>
<gene>
    <name evidence="1" type="ORF">EVAR_101727_1</name>
</gene>
<reference evidence="1 2" key="1">
    <citation type="journal article" date="2019" name="Commun. Biol.">
        <title>The bagworm genome reveals a unique fibroin gene that provides high tensile strength.</title>
        <authorList>
            <person name="Kono N."/>
            <person name="Nakamura H."/>
            <person name="Ohtoshi R."/>
            <person name="Tomita M."/>
            <person name="Numata K."/>
            <person name="Arakawa K."/>
        </authorList>
    </citation>
    <scope>NUCLEOTIDE SEQUENCE [LARGE SCALE GENOMIC DNA]</scope>
</reference>
<protein>
    <submittedName>
        <fullName evidence="1">Uncharacterized protein</fullName>
    </submittedName>
</protein>
<organism evidence="1 2">
    <name type="scientific">Eumeta variegata</name>
    <name type="common">Bagworm moth</name>
    <name type="synonym">Eumeta japonica</name>
    <dbReference type="NCBI Taxonomy" id="151549"/>
    <lineage>
        <taxon>Eukaryota</taxon>
        <taxon>Metazoa</taxon>
        <taxon>Ecdysozoa</taxon>
        <taxon>Arthropoda</taxon>
        <taxon>Hexapoda</taxon>
        <taxon>Insecta</taxon>
        <taxon>Pterygota</taxon>
        <taxon>Neoptera</taxon>
        <taxon>Endopterygota</taxon>
        <taxon>Lepidoptera</taxon>
        <taxon>Glossata</taxon>
        <taxon>Ditrysia</taxon>
        <taxon>Tineoidea</taxon>
        <taxon>Psychidae</taxon>
        <taxon>Oiketicinae</taxon>
        <taxon>Eumeta</taxon>
    </lineage>
</organism>
<evidence type="ECO:0000313" key="2">
    <source>
        <dbReference type="Proteomes" id="UP000299102"/>
    </source>
</evidence>
<proteinExistence type="predicted"/>
<sequence length="68" mass="7487">MPDLRWATTIASLASKRLPQRDAARRGRPSRNRSAENVAAVASCVMNGERYRAAGWSYGTLHVPQSIC</sequence>